<accession>A0AAJ1FVI9</accession>
<dbReference type="Pfam" id="PF06776">
    <property type="entry name" value="IalB"/>
    <property type="match status" value="1"/>
</dbReference>
<dbReference type="Proteomes" id="UP001208888">
    <property type="component" value="Unassembled WGS sequence"/>
</dbReference>
<feature type="region of interest" description="Disordered" evidence="1">
    <location>
        <begin position="1"/>
        <end position="24"/>
    </location>
</feature>
<name>A0AAJ1FVI9_PANAN</name>
<gene>
    <name evidence="2" type="ORF">NB703_002131</name>
</gene>
<organism evidence="2 3">
    <name type="scientific">Pantoea ananas</name>
    <name type="common">Erwinia uredovora</name>
    <dbReference type="NCBI Taxonomy" id="553"/>
    <lineage>
        <taxon>Bacteria</taxon>
        <taxon>Pseudomonadati</taxon>
        <taxon>Pseudomonadota</taxon>
        <taxon>Gammaproteobacteria</taxon>
        <taxon>Enterobacterales</taxon>
        <taxon>Erwiniaceae</taxon>
        <taxon>Pantoea</taxon>
    </lineage>
</organism>
<evidence type="ECO:0008006" key="4">
    <source>
        <dbReference type="Google" id="ProtNLM"/>
    </source>
</evidence>
<evidence type="ECO:0000313" key="2">
    <source>
        <dbReference type="EMBL" id="MCW0344038.1"/>
    </source>
</evidence>
<evidence type="ECO:0000313" key="3">
    <source>
        <dbReference type="Proteomes" id="UP001208888"/>
    </source>
</evidence>
<dbReference type="InterPro" id="IPR010642">
    <property type="entry name" value="Invasion_prot_B"/>
</dbReference>
<dbReference type="InterPro" id="IPR038696">
    <property type="entry name" value="IalB_sf"/>
</dbReference>
<dbReference type="Gene3D" id="2.60.40.1880">
    <property type="entry name" value="Invasion associated locus B (IalB) protein"/>
    <property type="match status" value="1"/>
</dbReference>
<reference evidence="2" key="1">
    <citation type="submission" date="2022-06" db="EMBL/GenBank/DDBJ databases">
        <title>Dynamics of rice microbiomes reveals core vertical transmitted seed endophytes.</title>
        <authorList>
            <person name="Liao K."/>
            <person name="Zhang X."/>
        </authorList>
    </citation>
    <scope>NUCLEOTIDE SEQUENCE</scope>
    <source>
        <strain evidence="2">JT1-17</strain>
    </source>
</reference>
<sequence length="167" mass="18192">MAQSLTDSNEKTALKSSVQSDKKNQISNESFWVESCSGDNAKRRCNLTLELKMKDTGQQVLLAGLTPDSKGRITGDFTLPFGLDVSKGISVTIDSPSATVALPFKTCLPQGCIVPVRLDEMFVKKMQRSKAMKLKATLSDGHPVVIDIPLQGFSEKLRHLPELNKGA</sequence>
<evidence type="ECO:0000256" key="1">
    <source>
        <dbReference type="SAM" id="MobiDB-lite"/>
    </source>
</evidence>
<feature type="compositionally biased region" description="Polar residues" evidence="1">
    <location>
        <begin position="14"/>
        <end position="24"/>
    </location>
</feature>
<dbReference type="AlphaFoldDB" id="A0AAJ1FVI9"/>
<dbReference type="EMBL" id="JANFVX010000006">
    <property type="protein sequence ID" value="MCW0344038.1"/>
    <property type="molecule type" value="Genomic_DNA"/>
</dbReference>
<comment type="caution">
    <text evidence="2">The sequence shown here is derived from an EMBL/GenBank/DDBJ whole genome shotgun (WGS) entry which is preliminary data.</text>
</comment>
<protein>
    <recommendedName>
        <fullName evidence="4">Invasion associated locus B family protein</fullName>
    </recommendedName>
</protein>
<proteinExistence type="predicted"/>